<protein>
    <submittedName>
        <fullName evidence="1">Uncharacterized protein</fullName>
    </submittedName>
</protein>
<gene>
    <name evidence="1" type="ORF">E2986_12423</name>
</gene>
<dbReference type="Proteomes" id="UP000655588">
    <property type="component" value="Unassembled WGS sequence"/>
</dbReference>
<sequence>MQNKRIKVTRYMEYTLQCVIQKWRRRATSANGWRTQRRKLFVRTSLKKQNCLIPIDQWKARQPAGVDFVVDVVAQAAL</sequence>
<accession>A0A833RHY5</accession>
<evidence type="ECO:0000313" key="2">
    <source>
        <dbReference type="Proteomes" id="UP000655588"/>
    </source>
</evidence>
<reference evidence="1" key="1">
    <citation type="submission" date="2019-11" db="EMBL/GenBank/DDBJ databases">
        <title>The nuclear and mitochondrial genomes of Frieseomelitta varia - a highly eusocial stingless bee (Meliponini) with a permanently sterile worker caste.</title>
        <authorList>
            <person name="Freitas F.C.P."/>
            <person name="Lourenco A.P."/>
            <person name="Nunes F.M.F."/>
            <person name="Paschoal A.R."/>
            <person name="Abreu F.C.P."/>
            <person name="Barbin F.O."/>
            <person name="Bataglia L."/>
            <person name="Cardoso-Junior C.A.M."/>
            <person name="Cervoni M.S."/>
            <person name="Silva S.R."/>
            <person name="Dalarmi F."/>
            <person name="Del Lama M.A."/>
            <person name="Depintor T.S."/>
            <person name="Ferreira K.M."/>
            <person name="Goria P.S."/>
            <person name="Jaskot M.C."/>
            <person name="Lago D.C."/>
            <person name="Luna-Lucena D."/>
            <person name="Moda L.M."/>
            <person name="Nascimento L."/>
            <person name="Pedrino M."/>
            <person name="Rabico F.O."/>
            <person name="Sanches F.C."/>
            <person name="Santos D.E."/>
            <person name="Santos C.G."/>
            <person name="Vieira J."/>
            <person name="Lopes T.F."/>
            <person name="Barchuk A.R."/>
            <person name="Hartfelder K."/>
            <person name="Simoes Z.L.P."/>
            <person name="Bitondi M.M.G."/>
            <person name="Pinheiro D.G."/>
        </authorList>
    </citation>
    <scope>NUCLEOTIDE SEQUENCE</scope>
    <source>
        <strain evidence="1">USP_RPSP 00005682</strain>
        <tissue evidence="1">Whole individual</tissue>
    </source>
</reference>
<name>A0A833RHY5_9HYME</name>
<dbReference type="AlphaFoldDB" id="A0A833RHY5"/>
<dbReference type="EMBL" id="WNWW01000182">
    <property type="protein sequence ID" value="KAF3429109.1"/>
    <property type="molecule type" value="Genomic_DNA"/>
</dbReference>
<comment type="caution">
    <text evidence="1">The sequence shown here is derived from an EMBL/GenBank/DDBJ whole genome shotgun (WGS) entry which is preliminary data.</text>
</comment>
<proteinExistence type="predicted"/>
<keyword evidence="2" id="KW-1185">Reference proteome</keyword>
<organism evidence="1 2">
    <name type="scientific">Frieseomelitta varia</name>
    <dbReference type="NCBI Taxonomy" id="561572"/>
    <lineage>
        <taxon>Eukaryota</taxon>
        <taxon>Metazoa</taxon>
        <taxon>Ecdysozoa</taxon>
        <taxon>Arthropoda</taxon>
        <taxon>Hexapoda</taxon>
        <taxon>Insecta</taxon>
        <taxon>Pterygota</taxon>
        <taxon>Neoptera</taxon>
        <taxon>Endopterygota</taxon>
        <taxon>Hymenoptera</taxon>
        <taxon>Apocrita</taxon>
        <taxon>Aculeata</taxon>
        <taxon>Apoidea</taxon>
        <taxon>Anthophila</taxon>
        <taxon>Apidae</taxon>
        <taxon>Frieseomelitta</taxon>
    </lineage>
</organism>
<evidence type="ECO:0000313" key="1">
    <source>
        <dbReference type="EMBL" id="KAF3429109.1"/>
    </source>
</evidence>